<keyword evidence="7" id="KW-0054">Arabinose catabolism</keyword>
<dbReference type="GO" id="GO:0008742">
    <property type="term" value="F:L-ribulose-phosphate 4-epimerase activity"/>
    <property type="evidence" value="ECO:0007669"/>
    <property type="project" value="UniProtKB-UniRule"/>
</dbReference>
<dbReference type="EMBL" id="RBZO01000012">
    <property type="protein sequence ID" value="RKQ15689.1"/>
    <property type="molecule type" value="Genomic_DNA"/>
</dbReference>
<dbReference type="CDD" id="cd00398">
    <property type="entry name" value="Aldolase_II"/>
    <property type="match status" value="1"/>
</dbReference>
<accession>A0A494YZP6</accession>
<dbReference type="EC" id="5.1.3.4" evidence="4 13"/>
<evidence type="ECO:0000256" key="5">
    <source>
        <dbReference type="ARBA" id="ARBA00022723"/>
    </source>
</evidence>
<comment type="function">
    <text evidence="10">Involved in the degradation of L-arabinose. Catalyzes the interconversion of L-ribulose 5-phosphate (LRu5P) and D-xylulose 5-phosphate (D-Xu5P) via a retroaldol/aldol mechanism (carbon-carbon bond cleavage analogous to a class II aldolase reaction).</text>
</comment>
<keyword evidence="8 15" id="KW-0413">Isomerase</keyword>
<dbReference type="NCBIfam" id="TIGR00760">
    <property type="entry name" value="araD"/>
    <property type="match status" value="1"/>
</dbReference>
<dbReference type="GO" id="GO:0005829">
    <property type="term" value="C:cytosol"/>
    <property type="evidence" value="ECO:0007669"/>
    <property type="project" value="TreeGrafter"/>
</dbReference>
<keyword evidence="5" id="KW-0479">Metal-binding</keyword>
<organism evidence="15 16">
    <name type="scientific">Oceanobacillus bengalensis</name>
    <dbReference type="NCBI Taxonomy" id="1435466"/>
    <lineage>
        <taxon>Bacteria</taxon>
        <taxon>Bacillati</taxon>
        <taxon>Bacillota</taxon>
        <taxon>Bacilli</taxon>
        <taxon>Bacillales</taxon>
        <taxon>Bacillaceae</taxon>
        <taxon>Oceanobacillus</taxon>
    </lineage>
</organism>
<dbReference type="PANTHER" id="PTHR22789">
    <property type="entry name" value="FUCULOSE PHOSPHATE ALDOLASE"/>
    <property type="match status" value="1"/>
</dbReference>
<dbReference type="FunFam" id="3.40.225.10:FF:000001">
    <property type="entry name" value="L-ribulose-5-phosphate 4-epimerase UlaF"/>
    <property type="match status" value="1"/>
</dbReference>
<evidence type="ECO:0000256" key="9">
    <source>
        <dbReference type="ARBA" id="ARBA00023277"/>
    </source>
</evidence>
<comment type="catalytic activity">
    <reaction evidence="1">
        <text>L-ribulose 5-phosphate = D-xylulose 5-phosphate</text>
        <dbReference type="Rhea" id="RHEA:22368"/>
        <dbReference type="ChEBI" id="CHEBI:57737"/>
        <dbReference type="ChEBI" id="CHEBI:58226"/>
        <dbReference type="EC" id="5.1.3.4"/>
    </reaction>
</comment>
<reference evidence="15 16" key="1">
    <citation type="journal article" date="2015" name="Antonie Van Leeuwenhoek">
        <title>Oceanobacillus bengalensis sp. nov., a bacterium isolated from seawater of the Bay of Bengal.</title>
        <authorList>
            <person name="Yongchang O."/>
            <person name="Xiang W."/>
            <person name="Wang G."/>
        </authorList>
    </citation>
    <scope>NUCLEOTIDE SEQUENCE [LARGE SCALE GENOMIC DNA]</scope>
    <source>
        <strain evidence="15 16">MCCC 1K00260</strain>
    </source>
</reference>
<name>A0A494YZP6_9BACI</name>
<dbReference type="Gene3D" id="3.40.225.10">
    <property type="entry name" value="Class II aldolase/adducin N-terminal domain"/>
    <property type="match status" value="1"/>
</dbReference>
<comment type="pathway">
    <text evidence="11">Carbohydrate degradation; L-arabinose degradation via L-ribulose; D-xylulose 5-phosphate from L-arabinose (bacterial route): step 3/3.</text>
</comment>
<evidence type="ECO:0000256" key="1">
    <source>
        <dbReference type="ARBA" id="ARBA00001726"/>
    </source>
</evidence>
<dbReference type="PANTHER" id="PTHR22789:SF8">
    <property type="entry name" value="L-RIBULOSE-5-PHOSPHATE 4-EPIMERASE SGBE"/>
    <property type="match status" value="1"/>
</dbReference>
<dbReference type="NCBIfam" id="NF006047">
    <property type="entry name" value="PRK08193.1"/>
    <property type="match status" value="1"/>
</dbReference>
<dbReference type="OrthoDB" id="9786287at2"/>
<evidence type="ECO:0000256" key="8">
    <source>
        <dbReference type="ARBA" id="ARBA00023235"/>
    </source>
</evidence>
<dbReference type="SUPFAM" id="SSF53639">
    <property type="entry name" value="AraD/HMP-PK domain-like"/>
    <property type="match status" value="1"/>
</dbReference>
<dbReference type="Pfam" id="PF00596">
    <property type="entry name" value="Aldolase_II"/>
    <property type="match status" value="1"/>
</dbReference>
<comment type="caution">
    <text evidence="15">The sequence shown here is derived from an EMBL/GenBank/DDBJ whole genome shotgun (WGS) entry which is preliminary data.</text>
</comment>
<dbReference type="InterPro" id="IPR001303">
    <property type="entry name" value="Aldolase_II/adducin_N"/>
</dbReference>
<evidence type="ECO:0000256" key="12">
    <source>
        <dbReference type="ARBA" id="ARBA00074961"/>
    </source>
</evidence>
<keyword evidence="9" id="KW-0119">Carbohydrate metabolism</keyword>
<evidence type="ECO:0000259" key="14">
    <source>
        <dbReference type="SMART" id="SM01007"/>
    </source>
</evidence>
<dbReference type="SMART" id="SM01007">
    <property type="entry name" value="Aldolase_II"/>
    <property type="match status" value="1"/>
</dbReference>
<evidence type="ECO:0000256" key="10">
    <source>
        <dbReference type="ARBA" id="ARBA00053542"/>
    </source>
</evidence>
<feature type="domain" description="Class II aldolase/adducin N-terminal" evidence="14">
    <location>
        <begin position="7"/>
        <end position="197"/>
    </location>
</feature>
<dbReference type="AlphaFoldDB" id="A0A494YZP6"/>
<dbReference type="InterPro" id="IPR036409">
    <property type="entry name" value="Aldolase_II/adducin_N_sf"/>
</dbReference>
<evidence type="ECO:0000256" key="7">
    <source>
        <dbReference type="ARBA" id="ARBA00022935"/>
    </source>
</evidence>
<gene>
    <name evidence="15" type="primary">araD</name>
    <name evidence="15" type="ORF">D8M05_09280</name>
</gene>
<dbReference type="GO" id="GO:0019572">
    <property type="term" value="P:L-arabinose catabolic process"/>
    <property type="evidence" value="ECO:0007669"/>
    <property type="project" value="InterPro"/>
</dbReference>
<keyword evidence="16" id="KW-1185">Reference proteome</keyword>
<dbReference type="GO" id="GO:0016832">
    <property type="term" value="F:aldehyde-lyase activity"/>
    <property type="evidence" value="ECO:0007669"/>
    <property type="project" value="TreeGrafter"/>
</dbReference>
<sequence>MMKELKEQVLEANLALPKHGLVTFTWGNVSGFNKEDGLVVIKPSGVPYEELTVNDLVVLDLEGNIVEGHLKPSSDTPTHLVLYKNFPDIGGVVHTHSPWATSWAQAGQSLPCLGTTQGDYFYGSIPCTRRMKPEEVRGEYEYETGNVIVETFSKNGIDPNDIPSVLVHSHAPFNWGKDARDAVHNAVVLEEVAKMALHTYQINPDTPSMDQVLLDKHYLRKHGANAYYGQ</sequence>
<comment type="similarity">
    <text evidence="3">Belongs to the aldolase class II family. AraD/FucA subfamily.</text>
</comment>
<keyword evidence="6" id="KW-0862">Zinc</keyword>
<dbReference type="InterPro" id="IPR050197">
    <property type="entry name" value="Aldolase_class_II_sugar_metab"/>
</dbReference>
<evidence type="ECO:0000256" key="13">
    <source>
        <dbReference type="NCBIfam" id="TIGR00760"/>
    </source>
</evidence>
<dbReference type="NCBIfam" id="NF009003">
    <property type="entry name" value="PRK12348.1"/>
    <property type="match status" value="1"/>
</dbReference>
<evidence type="ECO:0000256" key="2">
    <source>
        <dbReference type="ARBA" id="ARBA00001947"/>
    </source>
</evidence>
<proteinExistence type="inferred from homology"/>
<evidence type="ECO:0000256" key="4">
    <source>
        <dbReference type="ARBA" id="ARBA00013186"/>
    </source>
</evidence>
<dbReference type="InterPro" id="IPR004661">
    <property type="entry name" value="AraD"/>
</dbReference>
<dbReference type="GO" id="GO:0008270">
    <property type="term" value="F:zinc ion binding"/>
    <property type="evidence" value="ECO:0007669"/>
    <property type="project" value="InterPro"/>
</dbReference>
<evidence type="ECO:0000256" key="3">
    <source>
        <dbReference type="ARBA" id="ARBA00010037"/>
    </source>
</evidence>
<evidence type="ECO:0000313" key="15">
    <source>
        <dbReference type="EMBL" id="RKQ15689.1"/>
    </source>
</evidence>
<dbReference type="Proteomes" id="UP000281813">
    <property type="component" value="Unassembled WGS sequence"/>
</dbReference>
<evidence type="ECO:0000313" key="16">
    <source>
        <dbReference type="Proteomes" id="UP000281813"/>
    </source>
</evidence>
<evidence type="ECO:0000256" key="11">
    <source>
        <dbReference type="ARBA" id="ARBA00060520"/>
    </source>
</evidence>
<comment type="cofactor">
    <cofactor evidence="2">
        <name>Zn(2+)</name>
        <dbReference type="ChEBI" id="CHEBI:29105"/>
    </cofactor>
</comment>
<protein>
    <recommendedName>
        <fullName evidence="12 13">L-ribulose-5-phosphate 4-epimerase</fullName>
        <ecNumber evidence="4 13">5.1.3.4</ecNumber>
    </recommendedName>
</protein>
<evidence type="ECO:0000256" key="6">
    <source>
        <dbReference type="ARBA" id="ARBA00022833"/>
    </source>
</evidence>